<sequence length="429" mass="47528">MNSSASLSASDLWSLFFCGLLAASFILQQWLAARQIRHVAAHRSSVPPAFAAQVPLDAHQRAADYTIAKTRLGMLETAWSMALALGWTLLGGLEQLNLALLRAVGAGLLQELLVLTAFVTINVILELPFALYKTFGIESRFGFNGTSPRLWLADVARSALVSALIGLPVALGFLWLMRETGRSWWLWTWAGWMSLNLLLLWAYPVLIAPLFNRFLPLPDGPLKQGLERLLQRCGYQASGLFVMDSSRRSGHGNAYFTGFGRTKRVVLYDTLLQQLEPEEVEAVIAHELGHNAHHHILQRLALLAVLSFGGFALLGWLIKQTWFYTGLGVTPNIAWGIDAPSNALALTLFILVLPHVTTLLAPVLSGWSRRQEFEADAFATKCAPTGALERALLKLFRDNASTLTPDPLYARFFYSHPPASERLMRLRAE</sequence>
<comment type="caution">
    <text evidence="17">The sequence shown here is derived from an EMBL/GenBank/DDBJ whole genome shotgun (WGS) entry which is preliminary data.</text>
</comment>
<protein>
    <submittedName>
        <fullName evidence="17">STE24 endopeptidase</fullName>
    </submittedName>
</protein>
<dbReference type="Gene3D" id="3.30.2010.10">
    <property type="entry name" value="Metalloproteases ('zincins'), catalytic domain"/>
    <property type="match status" value="1"/>
</dbReference>
<evidence type="ECO:0000256" key="10">
    <source>
        <dbReference type="ARBA" id="ARBA00023136"/>
    </source>
</evidence>
<dbReference type="PANTHER" id="PTHR10120">
    <property type="entry name" value="CAAX PRENYL PROTEASE 1"/>
    <property type="match status" value="1"/>
</dbReference>
<comment type="similarity">
    <text evidence="13">Belongs to the peptidase M48 family.</text>
</comment>
<dbReference type="GO" id="GO:0004222">
    <property type="term" value="F:metalloendopeptidase activity"/>
    <property type="evidence" value="ECO:0007669"/>
    <property type="project" value="InterPro"/>
</dbReference>
<keyword evidence="3 14" id="KW-0812">Transmembrane</keyword>
<evidence type="ECO:0000256" key="11">
    <source>
        <dbReference type="PIRSR" id="PIRSR627057-1"/>
    </source>
</evidence>
<keyword evidence="6" id="KW-0256">Endoplasmic reticulum</keyword>
<feature type="transmembrane region" description="Helical" evidence="14">
    <location>
        <begin position="189"/>
        <end position="211"/>
    </location>
</feature>
<feature type="transmembrane region" description="Helical" evidence="14">
    <location>
        <begin position="112"/>
        <end position="135"/>
    </location>
</feature>
<keyword evidence="9 13" id="KW-0482">Metalloprotease</keyword>
<keyword evidence="8 14" id="KW-1133">Transmembrane helix</keyword>
<dbReference type="GO" id="GO:0046872">
    <property type="term" value="F:metal ion binding"/>
    <property type="evidence" value="ECO:0007669"/>
    <property type="project" value="UniProtKB-KW"/>
</dbReference>
<evidence type="ECO:0000256" key="7">
    <source>
        <dbReference type="ARBA" id="ARBA00022833"/>
    </source>
</evidence>
<dbReference type="InterPro" id="IPR032456">
    <property type="entry name" value="Peptidase_M48_N"/>
</dbReference>
<feature type="transmembrane region" description="Helical" evidence="14">
    <location>
        <begin position="155"/>
        <end position="177"/>
    </location>
</feature>
<dbReference type="EMBL" id="RKQL01000002">
    <property type="protein sequence ID" value="RPE70510.1"/>
    <property type="molecule type" value="Genomic_DNA"/>
</dbReference>
<proteinExistence type="inferred from homology"/>
<feature type="binding site" evidence="12">
    <location>
        <position position="286"/>
    </location>
    <ligand>
        <name>Zn(2+)</name>
        <dbReference type="ChEBI" id="CHEBI:29105"/>
        <note>catalytic</note>
    </ligand>
</feature>
<evidence type="ECO:0000256" key="3">
    <source>
        <dbReference type="ARBA" id="ARBA00022692"/>
    </source>
</evidence>
<evidence type="ECO:0000256" key="1">
    <source>
        <dbReference type="ARBA" id="ARBA00004477"/>
    </source>
</evidence>
<evidence type="ECO:0000256" key="9">
    <source>
        <dbReference type="ARBA" id="ARBA00023049"/>
    </source>
</evidence>
<comment type="cofactor">
    <cofactor evidence="12 13">
        <name>Zn(2+)</name>
        <dbReference type="ChEBI" id="CHEBI:29105"/>
    </cofactor>
    <text evidence="12 13">Binds 1 zinc ion per subunit.</text>
</comment>
<organism evidence="17 18">
    <name type="scientific">Tibeticola sediminis</name>
    <dbReference type="NCBI Taxonomy" id="1917811"/>
    <lineage>
        <taxon>Bacteria</taxon>
        <taxon>Pseudomonadati</taxon>
        <taxon>Pseudomonadota</taxon>
        <taxon>Betaproteobacteria</taxon>
        <taxon>Burkholderiales</taxon>
        <taxon>Comamonadaceae</taxon>
        <taxon>Tibeticola</taxon>
    </lineage>
</organism>
<dbReference type="Pfam" id="PF16491">
    <property type="entry name" value="Peptidase_M48_N"/>
    <property type="match status" value="1"/>
</dbReference>
<evidence type="ECO:0000256" key="14">
    <source>
        <dbReference type="SAM" id="Phobius"/>
    </source>
</evidence>
<evidence type="ECO:0000313" key="17">
    <source>
        <dbReference type="EMBL" id="RPE70510.1"/>
    </source>
</evidence>
<keyword evidence="2 13" id="KW-0645">Protease</keyword>
<dbReference type="AlphaFoldDB" id="A0A3N4V9J7"/>
<dbReference type="OrthoDB" id="9781930at2"/>
<evidence type="ECO:0000256" key="13">
    <source>
        <dbReference type="RuleBase" id="RU003983"/>
    </source>
</evidence>
<dbReference type="RefSeq" id="WP_124221182.1">
    <property type="nucleotide sequence ID" value="NZ_RKQL01000002.1"/>
</dbReference>
<evidence type="ECO:0000256" key="8">
    <source>
        <dbReference type="ARBA" id="ARBA00022989"/>
    </source>
</evidence>
<feature type="binding site" evidence="12">
    <location>
        <position position="290"/>
    </location>
    <ligand>
        <name>Zn(2+)</name>
        <dbReference type="ChEBI" id="CHEBI:29105"/>
        <note>catalytic</note>
    </ligand>
</feature>
<feature type="domain" description="Peptidase M48" evidence="15">
    <location>
        <begin position="217"/>
        <end position="428"/>
    </location>
</feature>
<dbReference type="InterPro" id="IPR001915">
    <property type="entry name" value="Peptidase_M48"/>
</dbReference>
<evidence type="ECO:0000256" key="2">
    <source>
        <dbReference type="ARBA" id="ARBA00022670"/>
    </source>
</evidence>
<dbReference type="Pfam" id="PF01435">
    <property type="entry name" value="Peptidase_M48"/>
    <property type="match status" value="1"/>
</dbReference>
<feature type="active site" description="Proton donor" evidence="11">
    <location>
        <position position="376"/>
    </location>
</feature>
<feature type="transmembrane region" description="Helical" evidence="14">
    <location>
        <begin position="300"/>
        <end position="318"/>
    </location>
</feature>
<feature type="transmembrane region" description="Helical" evidence="14">
    <location>
        <begin position="78"/>
        <end position="100"/>
    </location>
</feature>
<reference evidence="17 18" key="1">
    <citation type="submission" date="2018-11" db="EMBL/GenBank/DDBJ databases">
        <title>Genomic Encyclopedia of Type Strains, Phase IV (KMG-IV): sequencing the most valuable type-strain genomes for metagenomic binning, comparative biology and taxonomic classification.</title>
        <authorList>
            <person name="Goeker M."/>
        </authorList>
    </citation>
    <scope>NUCLEOTIDE SEQUENCE [LARGE SCALE GENOMIC DNA]</scope>
    <source>
        <strain evidence="17 18">DSM 101684</strain>
    </source>
</reference>
<gene>
    <name evidence="17" type="ORF">EDC62_0992</name>
</gene>
<keyword evidence="5 13" id="KW-0378">Hydrolase</keyword>
<keyword evidence="18" id="KW-1185">Reference proteome</keyword>
<evidence type="ECO:0000259" key="15">
    <source>
        <dbReference type="Pfam" id="PF01435"/>
    </source>
</evidence>
<feature type="binding site" evidence="12">
    <location>
        <position position="372"/>
    </location>
    <ligand>
        <name>Zn(2+)</name>
        <dbReference type="ChEBI" id="CHEBI:29105"/>
        <note>catalytic</note>
    </ligand>
</feature>
<keyword evidence="7 12" id="KW-0862">Zinc</keyword>
<evidence type="ECO:0000256" key="5">
    <source>
        <dbReference type="ARBA" id="ARBA00022801"/>
    </source>
</evidence>
<accession>A0A3N4V9J7</accession>
<evidence type="ECO:0000256" key="4">
    <source>
        <dbReference type="ARBA" id="ARBA00022723"/>
    </source>
</evidence>
<keyword evidence="4 12" id="KW-0479">Metal-binding</keyword>
<dbReference type="Proteomes" id="UP000272193">
    <property type="component" value="Unassembled WGS sequence"/>
</dbReference>
<keyword evidence="10 14" id="KW-0472">Membrane</keyword>
<evidence type="ECO:0000256" key="6">
    <source>
        <dbReference type="ARBA" id="ARBA00022824"/>
    </source>
</evidence>
<feature type="domain" description="CAAX prenyl protease 1 N-terminal" evidence="16">
    <location>
        <begin position="35"/>
        <end position="213"/>
    </location>
</feature>
<dbReference type="InterPro" id="IPR027057">
    <property type="entry name" value="CAXX_Prtase_1"/>
</dbReference>
<evidence type="ECO:0000313" key="18">
    <source>
        <dbReference type="Proteomes" id="UP000272193"/>
    </source>
</evidence>
<dbReference type="GO" id="GO:0071586">
    <property type="term" value="P:CAAX-box protein processing"/>
    <property type="evidence" value="ECO:0007669"/>
    <property type="project" value="InterPro"/>
</dbReference>
<evidence type="ECO:0000256" key="12">
    <source>
        <dbReference type="PIRSR" id="PIRSR627057-2"/>
    </source>
</evidence>
<feature type="transmembrane region" description="Helical" evidence="14">
    <location>
        <begin position="343"/>
        <end position="364"/>
    </location>
</feature>
<dbReference type="FunFam" id="3.30.2010.10:FF:000002">
    <property type="entry name" value="CAAX prenyl protease"/>
    <property type="match status" value="1"/>
</dbReference>
<evidence type="ECO:0000259" key="16">
    <source>
        <dbReference type="Pfam" id="PF16491"/>
    </source>
</evidence>
<feature type="active site" evidence="11">
    <location>
        <position position="287"/>
    </location>
</feature>
<feature type="transmembrane region" description="Helical" evidence="14">
    <location>
        <begin position="12"/>
        <end position="33"/>
    </location>
</feature>
<name>A0A3N4V9J7_9BURK</name>
<comment type="subcellular location">
    <subcellularLocation>
        <location evidence="1">Endoplasmic reticulum membrane</location>
        <topology evidence="1">Multi-pass membrane protein</topology>
    </subcellularLocation>
</comment>
<dbReference type="CDD" id="cd07343">
    <property type="entry name" value="M48A_Zmpste24p_like"/>
    <property type="match status" value="1"/>
</dbReference>